<evidence type="ECO:0000313" key="1">
    <source>
        <dbReference type="EMBL" id="MPM55126.1"/>
    </source>
</evidence>
<dbReference type="AlphaFoldDB" id="A0A645AQE3"/>
<dbReference type="EMBL" id="VSSQ01015124">
    <property type="protein sequence ID" value="MPM55126.1"/>
    <property type="molecule type" value="Genomic_DNA"/>
</dbReference>
<comment type="caution">
    <text evidence="1">The sequence shown here is derived from an EMBL/GenBank/DDBJ whole genome shotgun (WGS) entry which is preliminary data.</text>
</comment>
<name>A0A645AQE3_9ZZZZ</name>
<reference evidence="1" key="1">
    <citation type="submission" date="2019-08" db="EMBL/GenBank/DDBJ databases">
        <authorList>
            <person name="Kucharzyk K."/>
            <person name="Murdoch R.W."/>
            <person name="Higgins S."/>
            <person name="Loffler F."/>
        </authorList>
    </citation>
    <scope>NUCLEOTIDE SEQUENCE</scope>
</reference>
<accession>A0A645AQE3</accession>
<proteinExistence type="predicted"/>
<sequence>MAQRPLIHGDRCGSPRVEGAGGAVLGDGDQLLAAGDHRLGQARALRSEDQAAGLRKRCRFQRHRTREVVDSDHGQPFTTAVLGQSLLIGAVDDVQIAVGHHRTATVPATVSDDVHEFDIERVGGTHDRADVEVVLPVLDGDLQARRGDPRAAGIEIVDDGVHPPVAVAVDDVAAVAVGQQRGVEARVLGPRLWVGPDSDVRIGRVRCRFVGHRSTAVLGAITDRGPRFRRRSGSRARQR</sequence>
<gene>
    <name evidence="1" type="ORF">SDC9_101914</name>
</gene>
<organism evidence="1">
    <name type="scientific">bioreactor metagenome</name>
    <dbReference type="NCBI Taxonomy" id="1076179"/>
    <lineage>
        <taxon>unclassified sequences</taxon>
        <taxon>metagenomes</taxon>
        <taxon>ecological metagenomes</taxon>
    </lineage>
</organism>
<protein>
    <submittedName>
        <fullName evidence="1">Uncharacterized protein</fullName>
    </submittedName>
</protein>